<dbReference type="KEGG" id="dax:FDQ92_08875"/>
<dbReference type="RefSeq" id="WP_137424291.1">
    <property type="nucleotide sequence ID" value="NZ_CP040098.1"/>
</dbReference>
<proteinExistence type="predicted"/>
<dbReference type="OrthoDB" id="5515110at2"/>
<dbReference type="EMBL" id="CP040098">
    <property type="protein sequence ID" value="QCQ22263.1"/>
    <property type="molecule type" value="Genomic_DNA"/>
</dbReference>
<keyword evidence="1" id="KW-1133">Transmembrane helix</keyword>
<dbReference type="Proteomes" id="UP000298602">
    <property type="component" value="Chromosome"/>
</dbReference>
<protein>
    <submittedName>
        <fullName evidence="2">Uncharacterized protein</fullName>
    </submittedName>
</protein>
<feature type="transmembrane region" description="Helical" evidence="1">
    <location>
        <begin position="89"/>
        <end position="108"/>
    </location>
</feature>
<reference evidence="2 3" key="2">
    <citation type="submission" date="2019-05" db="EMBL/GenBank/DDBJ databases">
        <authorList>
            <person name="Suflita J.M."/>
            <person name="Marks C.R."/>
        </authorList>
    </citation>
    <scope>NUCLEOTIDE SEQUENCE [LARGE SCALE GENOMIC DNA]</scope>
    <source>
        <strain evidence="2 3">ALDC</strain>
    </source>
</reference>
<feature type="transmembrane region" description="Helical" evidence="1">
    <location>
        <begin position="38"/>
        <end position="53"/>
    </location>
</feature>
<keyword evidence="1" id="KW-0472">Membrane</keyword>
<evidence type="ECO:0000256" key="1">
    <source>
        <dbReference type="SAM" id="Phobius"/>
    </source>
</evidence>
<reference evidence="2 3" key="1">
    <citation type="submission" date="2019-05" db="EMBL/GenBank/DDBJ databases">
        <title>The Complete Genome Sequence of the n-alkane-degrading Desulfoglaeba alkanexedens ALDC reveals multiple alkylsuccinate synthase gene clusters.</title>
        <authorList>
            <person name="Callaghan A.V."/>
            <person name="Davidova I.A."/>
            <person name="Duncan K.E."/>
            <person name="Morris B."/>
            <person name="McInerney M.J."/>
        </authorList>
    </citation>
    <scope>NUCLEOTIDE SEQUENCE [LARGE SCALE GENOMIC DNA]</scope>
    <source>
        <strain evidence="2 3">ALDC</strain>
    </source>
</reference>
<organism evidence="2 3">
    <name type="scientific">Desulfoglaeba alkanexedens ALDC</name>
    <dbReference type="NCBI Taxonomy" id="980445"/>
    <lineage>
        <taxon>Bacteria</taxon>
        <taxon>Pseudomonadati</taxon>
        <taxon>Thermodesulfobacteriota</taxon>
        <taxon>Syntrophobacteria</taxon>
        <taxon>Syntrophobacterales</taxon>
        <taxon>Syntrophobacteraceae</taxon>
        <taxon>Desulfoglaeba</taxon>
    </lineage>
</organism>
<keyword evidence="3" id="KW-1185">Reference proteome</keyword>
<dbReference type="AlphaFoldDB" id="A0A4P8L3K0"/>
<evidence type="ECO:0000313" key="3">
    <source>
        <dbReference type="Proteomes" id="UP000298602"/>
    </source>
</evidence>
<evidence type="ECO:0000313" key="2">
    <source>
        <dbReference type="EMBL" id="QCQ22263.1"/>
    </source>
</evidence>
<keyword evidence="1" id="KW-0812">Transmembrane</keyword>
<feature type="transmembrane region" description="Helical" evidence="1">
    <location>
        <begin position="60"/>
        <end position="77"/>
    </location>
</feature>
<accession>A0A4P8L3K0</accession>
<name>A0A4P8L3K0_9BACT</name>
<sequence length="112" mass="12603">MDVGGAWETFIAFLREYNVRKIAEVSRAIDWSAWLKEPFFWIGVVVFLGVVLWKKAFKMLLLPLSVAALIVLVQCTMPESGEDISLGKLVPFLGGCVVIIALNLYCFIVRHD</sequence>
<gene>
    <name evidence="2" type="ORF">FDQ92_08875</name>
</gene>